<reference evidence="1" key="1">
    <citation type="submission" date="2015-06" db="EMBL/GenBank/DDBJ databases">
        <authorList>
            <person name="Joergensen T."/>
        </authorList>
    </citation>
    <scope>NUCLEOTIDE SEQUENCE</scope>
    <source>
        <strain evidence="1">RGFK1576</strain>
    </source>
</reference>
<accession>A0A0H5Q6F1</accession>
<dbReference type="AlphaFoldDB" id="A0A0H5Q6F1"/>
<organism evidence="1">
    <name type="scientific">uncultured prokaryote</name>
    <dbReference type="NCBI Taxonomy" id="198431"/>
    <lineage>
        <taxon>unclassified sequences</taxon>
        <taxon>environmental samples</taxon>
    </lineage>
</organism>
<dbReference type="EMBL" id="LN854104">
    <property type="protein sequence ID" value="CRY97478.1"/>
    <property type="molecule type" value="Genomic_DNA"/>
</dbReference>
<sequence>MTPDEMHAKRARDRAFHELRVYVTQTSYGNERSVRVWHKPLGRDWQTQDFMYKASYARLGEYGDPAWLVSAAISALEELEEKLLEGEF</sequence>
<proteinExistence type="predicted"/>
<reference evidence="1" key="2">
    <citation type="submission" date="2015-07" db="EMBL/GenBank/DDBJ databases">
        <title>Plasmids, circular viruses and viroids from rat gut.</title>
        <authorList>
            <person name="Jorgensen T.J."/>
            <person name="Hansen M.A."/>
            <person name="Xu Z."/>
            <person name="Tabak M.A."/>
            <person name="Sorensen S.J."/>
            <person name="Hansen L.H."/>
        </authorList>
    </citation>
    <scope>NUCLEOTIDE SEQUENCE</scope>
    <source>
        <strain evidence="1">RGFK1576</strain>
    </source>
</reference>
<name>A0A0H5Q6F1_9ZZZZ</name>
<evidence type="ECO:0000313" key="1">
    <source>
        <dbReference type="EMBL" id="CRY97478.1"/>
    </source>
</evidence>
<protein>
    <submittedName>
        <fullName evidence="1">Uncharacterized protein</fullName>
    </submittedName>
</protein>